<dbReference type="AlphaFoldDB" id="A0A518BNL6"/>
<dbReference type="SUPFAM" id="SSF51126">
    <property type="entry name" value="Pectin lyase-like"/>
    <property type="match status" value="1"/>
</dbReference>
<evidence type="ECO:0000313" key="3">
    <source>
        <dbReference type="Proteomes" id="UP000316921"/>
    </source>
</evidence>
<protein>
    <recommendedName>
        <fullName evidence="4">Right handed beta helix domain-containing protein</fullName>
    </recommendedName>
</protein>
<keyword evidence="3" id="KW-1185">Reference proteome</keyword>
<dbReference type="KEGG" id="pbap:Pla133_36310"/>
<proteinExistence type="predicted"/>
<gene>
    <name evidence="2" type="ORF">Pla133_36310</name>
</gene>
<evidence type="ECO:0000256" key="1">
    <source>
        <dbReference type="SAM" id="SignalP"/>
    </source>
</evidence>
<accession>A0A518BNL6</accession>
<evidence type="ECO:0008006" key="4">
    <source>
        <dbReference type="Google" id="ProtNLM"/>
    </source>
</evidence>
<name>A0A518BNL6_9BACT</name>
<dbReference type="RefSeq" id="WP_145067622.1">
    <property type="nucleotide sequence ID" value="NZ_CP036287.1"/>
</dbReference>
<reference evidence="2 3" key="1">
    <citation type="submission" date="2019-02" db="EMBL/GenBank/DDBJ databases">
        <title>Deep-cultivation of Planctomycetes and their phenomic and genomic characterization uncovers novel biology.</title>
        <authorList>
            <person name="Wiegand S."/>
            <person name="Jogler M."/>
            <person name="Boedeker C."/>
            <person name="Pinto D."/>
            <person name="Vollmers J."/>
            <person name="Rivas-Marin E."/>
            <person name="Kohn T."/>
            <person name="Peeters S.H."/>
            <person name="Heuer A."/>
            <person name="Rast P."/>
            <person name="Oberbeckmann S."/>
            <person name="Bunk B."/>
            <person name="Jeske O."/>
            <person name="Meyerdierks A."/>
            <person name="Storesund J.E."/>
            <person name="Kallscheuer N."/>
            <person name="Luecker S."/>
            <person name="Lage O.M."/>
            <person name="Pohl T."/>
            <person name="Merkel B.J."/>
            <person name="Hornburger P."/>
            <person name="Mueller R.-W."/>
            <person name="Bruemmer F."/>
            <person name="Labrenz M."/>
            <person name="Spormann A.M."/>
            <person name="Op den Camp H."/>
            <person name="Overmann J."/>
            <person name="Amann R."/>
            <person name="Jetten M.S.M."/>
            <person name="Mascher T."/>
            <person name="Medema M.H."/>
            <person name="Devos D.P."/>
            <person name="Kaster A.-K."/>
            <person name="Ovreas L."/>
            <person name="Rohde M."/>
            <person name="Galperin M.Y."/>
            <person name="Jogler C."/>
        </authorList>
    </citation>
    <scope>NUCLEOTIDE SEQUENCE [LARGE SCALE GENOMIC DNA]</scope>
    <source>
        <strain evidence="2 3">Pla133</strain>
    </source>
</reference>
<dbReference type="Gene3D" id="2.160.20.10">
    <property type="entry name" value="Single-stranded right-handed beta-helix, Pectin lyase-like"/>
    <property type="match status" value="1"/>
</dbReference>
<dbReference type="InterPro" id="IPR011050">
    <property type="entry name" value="Pectin_lyase_fold/virulence"/>
</dbReference>
<dbReference type="EMBL" id="CP036287">
    <property type="protein sequence ID" value="QDU68533.1"/>
    <property type="molecule type" value="Genomic_DNA"/>
</dbReference>
<organism evidence="2 3">
    <name type="scientific">Engelhardtia mirabilis</name>
    <dbReference type="NCBI Taxonomy" id="2528011"/>
    <lineage>
        <taxon>Bacteria</taxon>
        <taxon>Pseudomonadati</taxon>
        <taxon>Planctomycetota</taxon>
        <taxon>Planctomycetia</taxon>
        <taxon>Planctomycetia incertae sedis</taxon>
        <taxon>Engelhardtia</taxon>
    </lineage>
</organism>
<evidence type="ECO:0000313" key="2">
    <source>
        <dbReference type="EMBL" id="QDU68533.1"/>
    </source>
</evidence>
<sequence precursor="true">MPQLPLARSRSLALLAALTLGLGPLAAAQTIYVDAGLATGANDGSSWADAFQGPDGLQAALLSATPGEQVFAAQGSYLPTSGTSRTASFVLQSGVEVYGGFLGGEATVDERPPIGTAPSILTGDLAGNDGSGMFGENSFHVVTAPGADLTAVLDGFTVTSGTANGSGNNNKGGGIICTGGDSPLIRNCRFVANRCTFGGAAGYINTGSAPRFIACSFEEGNGGSFGGAFDIAGGGAVWYDRCLFLNNTANRAGALEVFSTNGVRVRNCVFRGNVATGGDGGGAIWVGSGGNTRIQNCTIVENSSTNQAAGGLRNQGANNTSVVNCIFWDNSGPGGAQGPNNQLTAGMNATYTIVEGGYAGTGNLAGDPQLVNVAGGDFTPGASSPAVDAGDNSALPATLLQDYVGNPRYVDAPAVVDTGSGTAPLIDIGAVELQVAGLASVSGCFGNPATLSSSTALQSGQSLNLQLDASAIVSGLTFFYVGVDGSDASGCGLFLPGLGEILLSLAPFPSTLGSPPMVAGQAIFSAPVPADPGLVGATLAFQAAAIDLLTTGSPIEFSNMLVGTVAP</sequence>
<dbReference type="Proteomes" id="UP000316921">
    <property type="component" value="Chromosome"/>
</dbReference>
<feature type="signal peptide" evidence="1">
    <location>
        <begin position="1"/>
        <end position="27"/>
    </location>
</feature>
<dbReference type="InterPro" id="IPR012334">
    <property type="entry name" value="Pectin_lyas_fold"/>
</dbReference>
<keyword evidence="1" id="KW-0732">Signal</keyword>
<feature type="chain" id="PRO_5022223771" description="Right handed beta helix domain-containing protein" evidence="1">
    <location>
        <begin position="28"/>
        <end position="567"/>
    </location>
</feature>